<dbReference type="Gene3D" id="3.40.50.12780">
    <property type="entry name" value="N-terminal domain of ligase-like"/>
    <property type="match status" value="1"/>
</dbReference>
<sequence length="517" mass="57309">MTETSTPPPNEPAVYTGDRARPIAEVKERAARIATGLSELGLGQNDRYCIVMRNEVGFVEATLAGGVIGAVPVPVNWHWTGDDLGHLLQDSEAKVAIVHTDLLPAVEQHKPEAMQIVEAQVAPELVTAYSLGDVPLTGRYPTLDELAQRPPVTEPNTVPPSSVIYTSGTTGLAKGIVREPMTPDRVPAVAEAVMDLLMFRPGEPTLVPAPMYHTSPNVHFIWATMLGVQTHIMPRFIPTEFLRMVEKYRIVSVQMVPVMFRRLLDVPEEERAKYDLSSLKYVVHAAAPCPADLKEAMIDWLGPIVYEYYGGSEGGAWTRVNSEEALAHPGTVGRQWRDNQIAIVGPDDQEVPAGETGMVYGRSGGFWPEFTYLHNDQKRRDISRGDFFTLGDIGHVDEEGYLYLSDRANDMVISGGVNIYPAEIEASLHNLDGVRDVAVFGIPDEQMGEALAAHLELEEGAELTEDDVRTFVRENLAAYKVPKVVVFEERLPREDTGKLFKRRIKEKYWQGKQRISG</sequence>
<evidence type="ECO:0000256" key="2">
    <source>
        <dbReference type="ARBA" id="ARBA00022598"/>
    </source>
</evidence>
<evidence type="ECO:0000259" key="3">
    <source>
        <dbReference type="Pfam" id="PF00501"/>
    </source>
</evidence>
<evidence type="ECO:0000313" key="5">
    <source>
        <dbReference type="EMBL" id="QHB98884.1"/>
    </source>
</evidence>
<dbReference type="AlphaFoldDB" id="A0A7M3T526"/>
<dbReference type="OrthoDB" id="9803968at2"/>
<dbReference type="InterPro" id="IPR045851">
    <property type="entry name" value="AMP-bd_C_sf"/>
</dbReference>
<dbReference type="Pfam" id="PF13193">
    <property type="entry name" value="AMP-binding_C"/>
    <property type="match status" value="1"/>
</dbReference>
<dbReference type="SUPFAM" id="SSF56801">
    <property type="entry name" value="Acetyl-CoA synthetase-like"/>
    <property type="match status" value="1"/>
</dbReference>
<dbReference type="EMBL" id="CP047156">
    <property type="protein sequence ID" value="QHB98884.1"/>
    <property type="molecule type" value="Genomic_DNA"/>
</dbReference>
<dbReference type="GO" id="GO:0006631">
    <property type="term" value="P:fatty acid metabolic process"/>
    <property type="evidence" value="ECO:0007669"/>
    <property type="project" value="TreeGrafter"/>
</dbReference>
<accession>A0A7M3T526</accession>
<dbReference type="Proteomes" id="UP000463857">
    <property type="component" value="Chromosome"/>
</dbReference>
<protein>
    <submittedName>
        <fullName evidence="5">AMP-binding protein</fullName>
    </submittedName>
</protein>
<evidence type="ECO:0000259" key="4">
    <source>
        <dbReference type="Pfam" id="PF13193"/>
    </source>
</evidence>
<gene>
    <name evidence="5" type="ORF">EK0264_00250</name>
</gene>
<keyword evidence="2" id="KW-0436">Ligase</keyword>
<comment type="similarity">
    <text evidence="1">Belongs to the ATP-dependent AMP-binding enzyme family.</text>
</comment>
<dbReference type="PANTHER" id="PTHR43201">
    <property type="entry name" value="ACYL-COA SYNTHETASE"/>
    <property type="match status" value="1"/>
</dbReference>
<proteinExistence type="inferred from homology"/>
<dbReference type="KEGG" id="eke:EK0264_00250"/>
<feature type="domain" description="AMP-binding enzyme C-terminal" evidence="4">
    <location>
        <begin position="423"/>
        <end position="498"/>
    </location>
</feature>
<keyword evidence="6" id="KW-1185">Reference proteome</keyword>
<dbReference type="RefSeq" id="WP_159541820.1">
    <property type="nucleotide sequence ID" value="NZ_CP047156.1"/>
</dbReference>
<dbReference type="GO" id="GO:0031956">
    <property type="term" value="F:medium-chain fatty acid-CoA ligase activity"/>
    <property type="evidence" value="ECO:0007669"/>
    <property type="project" value="TreeGrafter"/>
</dbReference>
<dbReference type="InterPro" id="IPR042099">
    <property type="entry name" value="ANL_N_sf"/>
</dbReference>
<feature type="domain" description="AMP-dependent synthetase/ligase" evidence="3">
    <location>
        <begin position="8"/>
        <end position="362"/>
    </location>
</feature>
<dbReference type="InterPro" id="IPR000873">
    <property type="entry name" value="AMP-dep_synth/lig_dom"/>
</dbReference>
<dbReference type="InterPro" id="IPR020845">
    <property type="entry name" value="AMP-binding_CS"/>
</dbReference>
<name>A0A7M3T526_9ACTN</name>
<dbReference type="InParanoid" id="A0A7M3T526"/>
<evidence type="ECO:0000256" key="1">
    <source>
        <dbReference type="ARBA" id="ARBA00006432"/>
    </source>
</evidence>
<reference evidence="5 6" key="1">
    <citation type="journal article" date="2018" name="Int. J. Syst. Evol. Microbiol.">
        <title>Epidermidibacterium keratini gen. nov., sp. nov., a member of the family Sporichthyaceae, isolated from keratin epidermis.</title>
        <authorList>
            <person name="Lee D.G."/>
            <person name="Trujillo M.E."/>
            <person name="Kang S."/>
            <person name="Nam J.J."/>
            <person name="Kim Y.J."/>
        </authorList>
    </citation>
    <scope>NUCLEOTIDE SEQUENCE [LARGE SCALE GENOMIC DNA]</scope>
    <source>
        <strain evidence="5 6">EPI-7</strain>
    </source>
</reference>
<organism evidence="5 6">
    <name type="scientific">Epidermidibacterium keratini</name>
    <dbReference type="NCBI Taxonomy" id="1891644"/>
    <lineage>
        <taxon>Bacteria</taxon>
        <taxon>Bacillati</taxon>
        <taxon>Actinomycetota</taxon>
        <taxon>Actinomycetes</taxon>
        <taxon>Sporichthyales</taxon>
        <taxon>Sporichthyaceae</taxon>
        <taxon>Epidermidibacterium</taxon>
    </lineage>
</organism>
<dbReference type="InterPro" id="IPR025110">
    <property type="entry name" value="AMP-bd_C"/>
</dbReference>
<dbReference type="Gene3D" id="3.30.300.30">
    <property type="match status" value="1"/>
</dbReference>
<evidence type="ECO:0000313" key="6">
    <source>
        <dbReference type="Proteomes" id="UP000463857"/>
    </source>
</evidence>
<dbReference type="PROSITE" id="PS00455">
    <property type="entry name" value="AMP_BINDING"/>
    <property type="match status" value="1"/>
</dbReference>
<dbReference type="Pfam" id="PF00501">
    <property type="entry name" value="AMP-binding"/>
    <property type="match status" value="1"/>
</dbReference>
<dbReference type="PANTHER" id="PTHR43201:SF5">
    <property type="entry name" value="MEDIUM-CHAIN ACYL-COA LIGASE ACSF2, MITOCHONDRIAL"/>
    <property type="match status" value="1"/>
</dbReference>